<organism evidence="3 4">
    <name type="scientific">Brucella pseudintermedia</name>
    <dbReference type="NCBI Taxonomy" id="370111"/>
    <lineage>
        <taxon>Bacteria</taxon>
        <taxon>Pseudomonadati</taxon>
        <taxon>Pseudomonadota</taxon>
        <taxon>Alphaproteobacteria</taxon>
        <taxon>Hyphomicrobiales</taxon>
        <taxon>Brucellaceae</taxon>
        <taxon>Brucella/Ochrobactrum group</taxon>
        <taxon>Brucella</taxon>
    </lineage>
</organism>
<proteinExistence type="inferred from homology"/>
<name>A0ABY5UAR6_9HYPH</name>
<dbReference type="SUPFAM" id="SSF55961">
    <property type="entry name" value="Bet v1-like"/>
    <property type="match status" value="1"/>
</dbReference>
<feature type="domain" description="Activator of Hsp90 ATPase homologue 1/2-like C-terminal" evidence="2">
    <location>
        <begin position="16"/>
        <end position="150"/>
    </location>
</feature>
<dbReference type="InterPro" id="IPR013538">
    <property type="entry name" value="ASHA1/2-like_C"/>
</dbReference>
<dbReference type="Pfam" id="PF08327">
    <property type="entry name" value="AHSA1"/>
    <property type="match status" value="1"/>
</dbReference>
<dbReference type="Gene3D" id="3.30.530.20">
    <property type="match status" value="1"/>
</dbReference>
<protein>
    <submittedName>
        <fullName evidence="3">SRPBCC family protein</fullName>
    </submittedName>
</protein>
<dbReference type="CDD" id="cd08898">
    <property type="entry name" value="SRPBCC_CalC_Aha1-like_5"/>
    <property type="match status" value="1"/>
</dbReference>
<dbReference type="EMBL" id="CP099967">
    <property type="protein sequence ID" value="UWL60411.1"/>
    <property type="molecule type" value="Genomic_DNA"/>
</dbReference>
<reference evidence="3" key="1">
    <citation type="submission" date="2022-06" db="EMBL/GenBank/DDBJ databases">
        <title>Complete Genome Sequence of Deoxynivalenol-bioadsorption Ochrobactrum pseudintermedium ASAG-D25.</title>
        <authorList>
            <person name="Wang N."/>
        </authorList>
    </citation>
    <scope>NUCLEOTIDE SEQUENCE</scope>
    <source>
        <strain evidence="3">ASAG-D25</strain>
    </source>
</reference>
<comment type="similarity">
    <text evidence="1">Belongs to the AHA1 family.</text>
</comment>
<evidence type="ECO:0000259" key="2">
    <source>
        <dbReference type="Pfam" id="PF08327"/>
    </source>
</evidence>
<dbReference type="RefSeq" id="WP_151682477.1">
    <property type="nucleotide sequence ID" value="NZ_CP099967.1"/>
</dbReference>
<gene>
    <name evidence="3" type="ORF">NIK97_01180</name>
</gene>
<evidence type="ECO:0000313" key="3">
    <source>
        <dbReference type="EMBL" id="UWL60411.1"/>
    </source>
</evidence>
<evidence type="ECO:0000256" key="1">
    <source>
        <dbReference type="ARBA" id="ARBA00006817"/>
    </source>
</evidence>
<keyword evidence="4" id="KW-1185">Reference proteome</keyword>
<accession>A0ABY5UAR6</accession>
<dbReference type="InterPro" id="IPR023393">
    <property type="entry name" value="START-like_dom_sf"/>
</dbReference>
<evidence type="ECO:0000313" key="4">
    <source>
        <dbReference type="Proteomes" id="UP001058739"/>
    </source>
</evidence>
<dbReference type="Proteomes" id="UP001058739">
    <property type="component" value="Chromosome 01"/>
</dbReference>
<sequence>MTSSTDRIEKTVDIRAGIDRVWRALTDHEEFGSWFQVKIEGPFIVGTRSLGRTTYPGFEHVRWEAFIKDMHAPDYFAFTWHPYAVDPDTDYSSEPPTLVEFRLQPIETGTRLTVTESGFDALPAERKPIALRMNEGGWEEQVGNIKRHVENER</sequence>